<feature type="region of interest" description="Disordered" evidence="1">
    <location>
        <begin position="52"/>
        <end position="82"/>
    </location>
</feature>
<accession>A0A8R1EB08</accession>
<reference evidence="3" key="1">
    <citation type="submission" date="2010-08" db="EMBL/GenBank/DDBJ databases">
        <authorList>
            <consortium name="Caenorhabditis japonica Sequencing Consortium"/>
            <person name="Wilson R.K."/>
        </authorList>
    </citation>
    <scope>NUCLEOTIDE SEQUENCE [LARGE SCALE GENOMIC DNA]</scope>
    <source>
        <strain evidence="3">DF5081</strain>
    </source>
</reference>
<dbReference type="AlphaFoldDB" id="A0A8R1EB08"/>
<dbReference type="Proteomes" id="UP000005237">
    <property type="component" value="Unassembled WGS sequence"/>
</dbReference>
<proteinExistence type="predicted"/>
<sequence>MTTQGIVKIGKVAGSNSGREILDTEDESETDMEASVECEDYEAVGEPISYVKSEESDSSTESICNKFGKNSRPNGVNGSSLNDSKLKVHMVFSVLGNRAERADDGQANNSAQNEYFWLNAMFISNISASSTA</sequence>
<keyword evidence="3" id="KW-1185">Reference proteome</keyword>
<name>A0A8R1EB08_CAEJA</name>
<reference evidence="2" key="2">
    <citation type="submission" date="2022-06" db="UniProtKB">
        <authorList>
            <consortium name="EnsemblMetazoa"/>
        </authorList>
    </citation>
    <scope>IDENTIFICATION</scope>
    <source>
        <strain evidence="2">DF5081</strain>
    </source>
</reference>
<evidence type="ECO:0000313" key="2">
    <source>
        <dbReference type="EnsemblMetazoa" id="CJA27622a.1"/>
    </source>
</evidence>
<dbReference type="EnsemblMetazoa" id="CJA27622a.1">
    <property type="protein sequence ID" value="CJA27622a.1"/>
    <property type="gene ID" value="WBGene00183195"/>
</dbReference>
<feature type="compositionally biased region" description="Polar residues" evidence="1">
    <location>
        <begin position="71"/>
        <end position="82"/>
    </location>
</feature>
<protein>
    <submittedName>
        <fullName evidence="2">Uncharacterized protein</fullName>
    </submittedName>
</protein>
<feature type="region of interest" description="Disordered" evidence="1">
    <location>
        <begin position="16"/>
        <end position="36"/>
    </location>
</feature>
<organism evidence="2 3">
    <name type="scientific">Caenorhabditis japonica</name>
    <dbReference type="NCBI Taxonomy" id="281687"/>
    <lineage>
        <taxon>Eukaryota</taxon>
        <taxon>Metazoa</taxon>
        <taxon>Ecdysozoa</taxon>
        <taxon>Nematoda</taxon>
        <taxon>Chromadorea</taxon>
        <taxon>Rhabditida</taxon>
        <taxon>Rhabditina</taxon>
        <taxon>Rhabditomorpha</taxon>
        <taxon>Rhabditoidea</taxon>
        <taxon>Rhabditidae</taxon>
        <taxon>Peloderinae</taxon>
        <taxon>Caenorhabditis</taxon>
    </lineage>
</organism>
<evidence type="ECO:0000313" key="3">
    <source>
        <dbReference type="Proteomes" id="UP000005237"/>
    </source>
</evidence>
<evidence type="ECO:0000256" key="1">
    <source>
        <dbReference type="SAM" id="MobiDB-lite"/>
    </source>
</evidence>
<feature type="compositionally biased region" description="Acidic residues" evidence="1">
    <location>
        <begin position="23"/>
        <end position="36"/>
    </location>
</feature>